<dbReference type="GO" id="GO:0005737">
    <property type="term" value="C:cytoplasm"/>
    <property type="evidence" value="ECO:0007669"/>
    <property type="project" value="UniProtKB-SubCell"/>
</dbReference>
<evidence type="ECO:0000256" key="1">
    <source>
        <dbReference type="ARBA" id="ARBA00004496"/>
    </source>
</evidence>
<evidence type="ECO:0000256" key="6">
    <source>
        <dbReference type="ARBA" id="ARBA00022833"/>
    </source>
</evidence>
<feature type="compositionally biased region" description="Low complexity" evidence="8">
    <location>
        <begin position="696"/>
        <end position="710"/>
    </location>
</feature>
<dbReference type="EMBL" id="PUHQ01000178">
    <property type="protein sequence ID" value="KAG0653753.1"/>
    <property type="molecule type" value="Genomic_DNA"/>
</dbReference>
<protein>
    <recommendedName>
        <fullName evidence="9">MYND-type domain-containing protein</fullName>
    </recommendedName>
</protein>
<dbReference type="GO" id="GO:0007163">
    <property type="term" value="P:establishment or maintenance of cell polarity"/>
    <property type="evidence" value="ECO:0007669"/>
    <property type="project" value="TreeGrafter"/>
</dbReference>
<comment type="similarity">
    <text evidence="2">Belongs to the MUB1/samB family.</text>
</comment>
<dbReference type="OrthoDB" id="5594178at2759"/>
<keyword evidence="6" id="KW-0862">Zinc</keyword>
<feature type="region of interest" description="Disordered" evidence="8">
    <location>
        <begin position="550"/>
        <end position="571"/>
    </location>
</feature>
<comment type="caution">
    <text evidence="10">The sequence shown here is derived from an EMBL/GenBank/DDBJ whole genome shotgun (WGS) entry which is preliminary data.</text>
</comment>
<feature type="region of interest" description="Disordered" evidence="8">
    <location>
        <begin position="81"/>
        <end position="119"/>
    </location>
</feature>
<evidence type="ECO:0000256" key="5">
    <source>
        <dbReference type="ARBA" id="ARBA00022771"/>
    </source>
</evidence>
<dbReference type="InterPro" id="IPR051664">
    <property type="entry name" value="MYND-type_zinc_finger"/>
</dbReference>
<feature type="compositionally biased region" description="Basic residues" evidence="8">
    <location>
        <begin position="724"/>
        <end position="738"/>
    </location>
</feature>
<accession>A0A9P7B1S8</accession>
<evidence type="ECO:0000256" key="8">
    <source>
        <dbReference type="SAM" id="MobiDB-lite"/>
    </source>
</evidence>
<feature type="region of interest" description="Disordered" evidence="8">
    <location>
        <begin position="345"/>
        <end position="369"/>
    </location>
</feature>
<feature type="compositionally biased region" description="Polar residues" evidence="8">
    <location>
        <begin position="491"/>
        <end position="510"/>
    </location>
</feature>
<feature type="compositionally biased region" description="Low complexity" evidence="8">
    <location>
        <begin position="562"/>
        <end position="571"/>
    </location>
</feature>
<evidence type="ECO:0000256" key="4">
    <source>
        <dbReference type="ARBA" id="ARBA00022723"/>
    </source>
</evidence>
<proteinExistence type="inferred from homology"/>
<sequence>MRESNFSFPTHGRACICVSSGIYDRRALDAPTASLPLINSLTHLSYLTATSPRVREILAGDGGLERLVRILQQCAEGGGAAASATGTGSGEPTMTVSGSGKGKGKAVERRGRAPRQSPFKPFAAYSPMPTVADVRICEELGLALHTSAAGSLPPFSVPPSLALPAPNKQRSLLHTYSLAFQCIVNIGVRGSEAIRTRVVEAGALEVVVFVLERYLEDVERRRSEALAQLERQRQLEMEISTSLAAAASSNAMDLEAQEEDDRDALAVGLAGASASSASTTLPPQISLPPTVVASLPLLTRVNVVAASNSALGAGSSSSTTTTNGLQLPSRVQTPDTVLSMDDASVTCDENGSASGGDAEGDEVSMPSSSAASSTSAVVAAPIPRSVAASALAGASGKSIRHGSDDDGQDDVEMRDVDPSRDEQNPAAAVATAGGAVTAQADLPSPTRTSRPTLPRLRSQLEPLPSYAPRASDSSTAPSPVSHASPHVRSAAPSSHTTAGRSSASPPTTGDGSLRFRDEDVLLSLQLLAYLSKYPHVRAIFHSSAVANVPRPQAHAHAHSHSSRPSPLSNASSTAPMNIFSLVEAFTFKPASDDILTPRHSSEVQYWAGVIMRNACRKDDARGGIRQCANMRCVKWEQYAREFAKCRRCRRAKYCSKACQSEAWTQGHRYWCHKVASRRGESGEVLSRSSAALDAAGASAASSPANASSGAEGLPTPRGDEPLPTRRRHHHHHHHHRHGASQSGQAHRRHRSAEDDDEDEEDFPPPPPATTTTAMHGHDAGATPRAHAQRLPAGAPQFDLGDAEIGPTQTGLVPGVDEDHLAREMLRTADGTGIGIGLGDNFDGIVRVQAT</sequence>
<dbReference type="PROSITE" id="PS50865">
    <property type="entry name" value="ZF_MYND_2"/>
    <property type="match status" value="1"/>
</dbReference>
<feature type="region of interest" description="Disordered" evidence="8">
    <location>
        <begin position="696"/>
        <end position="789"/>
    </location>
</feature>
<dbReference type="Proteomes" id="UP000777482">
    <property type="component" value="Unassembled WGS sequence"/>
</dbReference>
<evidence type="ECO:0000256" key="2">
    <source>
        <dbReference type="ARBA" id="ARBA00010655"/>
    </source>
</evidence>
<feature type="compositionally biased region" description="Low complexity" evidence="8">
    <location>
        <begin position="426"/>
        <end position="457"/>
    </location>
</feature>
<keyword evidence="5 7" id="KW-0863">Zinc-finger</keyword>
<evidence type="ECO:0000256" key="7">
    <source>
        <dbReference type="PROSITE-ProRule" id="PRU00134"/>
    </source>
</evidence>
<dbReference type="SUPFAM" id="SSF144232">
    <property type="entry name" value="HIT/MYND zinc finger-like"/>
    <property type="match status" value="1"/>
</dbReference>
<dbReference type="GO" id="GO:0006511">
    <property type="term" value="P:ubiquitin-dependent protein catabolic process"/>
    <property type="evidence" value="ECO:0007669"/>
    <property type="project" value="TreeGrafter"/>
</dbReference>
<dbReference type="PANTHER" id="PTHR47442">
    <property type="entry name" value="MYND-TYPE ZINC FINGER PROTEIN MUB1"/>
    <property type="match status" value="1"/>
</dbReference>
<evidence type="ECO:0000313" key="11">
    <source>
        <dbReference type="Proteomes" id="UP000777482"/>
    </source>
</evidence>
<evidence type="ECO:0000256" key="3">
    <source>
        <dbReference type="ARBA" id="ARBA00022490"/>
    </source>
</evidence>
<dbReference type="GO" id="GO:0008270">
    <property type="term" value="F:zinc ion binding"/>
    <property type="evidence" value="ECO:0007669"/>
    <property type="project" value="UniProtKB-KW"/>
</dbReference>
<feature type="domain" description="MYND-type" evidence="9">
    <location>
        <begin position="629"/>
        <end position="671"/>
    </location>
</feature>
<reference evidence="10 11" key="1">
    <citation type="submission" date="2020-11" db="EMBL/GenBank/DDBJ databases">
        <title>Kefir isolates.</title>
        <authorList>
            <person name="Marcisauskas S."/>
            <person name="Kim Y."/>
            <person name="Blasche S."/>
        </authorList>
    </citation>
    <scope>NUCLEOTIDE SEQUENCE [LARGE SCALE GENOMIC DNA]</scope>
    <source>
        <strain evidence="10 11">KR</strain>
    </source>
</reference>
<gene>
    <name evidence="10" type="ORF">C6P46_002229</name>
</gene>
<dbReference type="InterPro" id="IPR002893">
    <property type="entry name" value="Znf_MYND"/>
</dbReference>
<comment type="subcellular location">
    <subcellularLocation>
        <location evidence="1">Cytoplasm</location>
    </subcellularLocation>
</comment>
<feature type="compositionally biased region" description="Acidic residues" evidence="8">
    <location>
        <begin position="753"/>
        <end position="762"/>
    </location>
</feature>
<feature type="region of interest" description="Disordered" evidence="8">
    <location>
        <begin position="392"/>
        <end position="513"/>
    </location>
</feature>
<keyword evidence="11" id="KW-1185">Reference proteome</keyword>
<keyword evidence="4" id="KW-0479">Metal-binding</keyword>
<dbReference type="PANTHER" id="PTHR47442:SF1">
    <property type="entry name" value="MYND-TYPE ZINC FINGER PROTEIN MUB1"/>
    <property type="match status" value="1"/>
</dbReference>
<dbReference type="AlphaFoldDB" id="A0A9P7B1S8"/>
<feature type="compositionally biased region" description="Low complexity" evidence="8">
    <location>
        <begin position="310"/>
        <end position="325"/>
    </location>
</feature>
<dbReference type="Gene3D" id="6.10.140.2220">
    <property type="match status" value="1"/>
</dbReference>
<feature type="compositionally biased region" description="Basic and acidic residues" evidence="8">
    <location>
        <begin position="411"/>
        <end position="423"/>
    </location>
</feature>
<organism evidence="10 11">
    <name type="scientific">Rhodotorula mucilaginosa</name>
    <name type="common">Yeast</name>
    <name type="synonym">Rhodotorula rubra</name>
    <dbReference type="NCBI Taxonomy" id="5537"/>
    <lineage>
        <taxon>Eukaryota</taxon>
        <taxon>Fungi</taxon>
        <taxon>Dikarya</taxon>
        <taxon>Basidiomycota</taxon>
        <taxon>Pucciniomycotina</taxon>
        <taxon>Microbotryomycetes</taxon>
        <taxon>Sporidiobolales</taxon>
        <taxon>Sporidiobolaceae</taxon>
        <taxon>Rhodotorula</taxon>
    </lineage>
</organism>
<evidence type="ECO:0000313" key="10">
    <source>
        <dbReference type="EMBL" id="KAG0653753.1"/>
    </source>
</evidence>
<evidence type="ECO:0000259" key="9">
    <source>
        <dbReference type="PROSITE" id="PS50865"/>
    </source>
</evidence>
<dbReference type="GO" id="GO:1990304">
    <property type="term" value="C:MUB1-RAD6-UBR2 ubiquitin ligase complex"/>
    <property type="evidence" value="ECO:0007669"/>
    <property type="project" value="TreeGrafter"/>
</dbReference>
<name>A0A9P7B1S8_RHOMI</name>
<keyword evidence="3" id="KW-0963">Cytoplasm</keyword>
<dbReference type="Pfam" id="PF01753">
    <property type="entry name" value="zf-MYND"/>
    <property type="match status" value="1"/>
</dbReference>
<feature type="region of interest" description="Disordered" evidence="8">
    <location>
        <begin position="310"/>
        <end position="330"/>
    </location>
</feature>